<sequence length="102" mass="10182">MTARHLAALVLLVPGCAALLLSAAGLLLLRDVYDRLHALAPASSLGAPLVVLALAVDTGPGRAAVKLLFTGVLIAAGGAVTTSALGRVTALLDPDGPEEVEH</sequence>
<accession>A0ABW1G486</accession>
<dbReference type="Proteomes" id="UP001596174">
    <property type="component" value="Unassembled WGS sequence"/>
</dbReference>
<dbReference type="InterPro" id="IPR005133">
    <property type="entry name" value="PhaG_MnhG_YufB"/>
</dbReference>
<dbReference type="RefSeq" id="WP_380584159.1">
    <property type="nucleotide sequence ID" value="NZ_JBHSQJ010000068.1"/>
</dbReference>
<evidence type="ECO:0000313" key="2">
    <source>
        <dbReference type="EMBL" id="MFC5908873.1"/>
    </source>
</evidence>
<proteinExistence type="predicted"/>
<gene>
    <name evidence="2" type="ORF">ACFP3V_16820</name>
</gene>
<keyword evidence="1" id="KW-0812">Transmembrane</keyword>
<comment type="caution">
    <text evidence="2">The sequence shown here is derived from an EMBL/GenBank/DDBJ whole genome shotgun (WGS) entry which is preliminary data.</text>
</comment>
<dbReference type="Pfam" id="PF03334">
    <property type="entry name" value="PhaG_MnhG_YufB"/>
    <property type="match status" value="1"/>
</dbReference>
<dbReference type="EMBL" id="JBHSQJ010000068">
    <property type="protein sequence ID" value="MFC5908873.1"/>
    <property type="molecule type" value="Genomic_DNA"/>
</dbReference>
<keyword evidence="1" id="KW-0472">Membrane</keyword>
<name>A0ABW1G486_9ACTN</name>
<reference evidence="3" key="1">
    <citation type="journal article" date="2019" name="Int. J. Syst. Evol. Microbiol.">
        <title>The Global Catalogue of Microorganisms (GCM) 10K type strain sequencing project: providing services to taxonomists for standard genome sequencing and annotation.</title>
        <authorList>
            <consortium name="The Broad Institute Genomics Platform"/>
            <consortium name="The Broad Institute Genome Sequencing Center for Infectious Disease"/>
            <person name="Wu L."/>
            <person name="Ma J."/>
        </authorList>
    </citation>
    <scope>NUCLEOTIDE SEQUENCE [LARGE SCALE GENOMIC DNA]</scope>
    <source>
        <strain evidence="3">JCM 4816</strain>
    </source>
</reference>
<keyword evidence="3" id="KW-1185">Reference proteome</keyword>
<organism evidence="2 3">
    <name type="scientific">Streptacidiphilus monticola</name>
    <dbReference type="NCBI Taxonomy" id="2161674"/>
    <lineage>
        <taxon>Bacteria</taxon>
        <taxon>Bacillati</taxon>
        <taxon>Actinomycetota</taxon>
        <taxon>Actinomycetes</taxon>
        <taxon>Kitasatosporales</taxon>
        <taxon>Streptomycetaceae</taxon>
        <taxon>Streptacidiphilus</taxon>
    </lineage>
</organism>
<protein>
    <submittedName>
        <fullName evidence="2">Monovalent cation/H(+) antiporter subunit G</fullName>
    </submittedName>
</protein>
<evidence type="ECO:0000256" key="1">
    <source>
        <dbReference type="SAM" id="Phobius"/>
    </source>
</evidence>
<evidence type="ECO:0000313" key="3">
    <source>
        <dbReference type="Proteomes" id="UP001596174"/>
    </source>
</evidence>
<feature type="transmembrane region" description="Helical" evidence="1">
    <location>
        <begin position="39"/>
        <end position="56"/>
    </location>
</feature>
<keyword evidence="1" id="KW-1133">Transmembrane helix</keyword>
<feature type="transmembrane region" description="Helical" evidence="1">
    <location>
        <begin position="63"/>
        <end position="85"/>
    </location>
</feature>